<accession>A0A5N5QSA4</accession>
<name>A0A5N5QSA4_9AGAM</name>
<feature type="compositionally biased region" description="Low complexity" evidence="1">
    <location>
        <begin position="164"/>
        <end position="180"/>
    </location>
</feature>
<evidence type="ECO:0000313" key="3">
    <source>
        <dbReference type="Proteomes" id="UP000383932"/>
    </source>
</evidence>
<dbReference type="Proteomes" id="UP000383932">
    <property type="component" value="Unassembled WGS sequence"/>
</dbReference>
<feature type="region of interest" description="Disordered" evidence="1">
    <location>
        <begin position="1"/>
        <end position="20"/>
    </location>
</feature>
<proteinExistence type="predicted"/>
<evidence type="ECO:0000256" key="1">
    <source>
        <dbReference type="SAM" id="MobiDB-lite"/>
    </source>
</evidence>
<comment type="caution">
    <text evidence="2">The sequence shown here is derived from an EMBL/GenBank/DDBJ whole genome shotgun (WGS) entry which is preliminary data.</text>
</comment>
<dbReference type="AlphaFoldDB" id="A0A5N5QSA4"/>
<feature type="region of interest" description="Disordered" evidence="1">
    <location>
        <begin position="160"/>
        <end position="180"/>
    </location>
</feature>
<feature type="compositionally biased region" description="Polar residues" evidence="1">
    <location>
        <begin position="111"/>
        <end position="122"/>
    </location>
</feature>
<reference evidence="2 3" key="1">
    <citation type="journal article" date="2019" name="Fungal Biol. Biotechnol.">
        <title>Draft genome sequence of fastidious pathogen Ceratobasidium theobromae, which causes vascular-streak dieback in Theobroma cacao.</title>
        <authorList>
            <person name="Ali S.S."/>
            <person name="Asman A."/>
            <person name="Shao J."/>
            <person name="Firmansyah A.P."/>
            <person name="Susilo A.W."/>
            <person name="Rosmana A."/>
            <person name="McMahon P."/>
            <person name="Junaid M."/>
            <person name="Guest D."/>
            <person name="Kheng T.Y."/>
            <person name="Meinhardt L.W."/>
            <person name="Bailey B.A."/>
        </authorList>
    </citation>
    <scope>NUCLEOTIDE SEQUENCE [LARGE SCALE GENOMIC DNA]</scope>
    <source>
        <strain evidence="2 3">CT2</strain>
    </source>
</reference>
<feature type="compositionally biased region" description="Low complexity" evidence="1">
    <location>
        <begin position="93"/>
        <end position="102"/>
    </location>
</feature>
<sequence>MALSRLDVDQGKSSHGPAAASLTLVPRRHILATTSQLQETVRCLEARISQLEEALAQSHAMHSSSPHPLLQDHSTQAHTPPAPSSFTPVQGHSSSPSATIPSTSPPAYSPQPSTYTIDNHGSNGLRVHPPFTDVSRSATDEWIKSSRHWMDVPQSYDPIELPQSSISSAGDASSSSSVEFPPFVPSYTTSNMRDMRAGILPQGSQQDRVPGPPEPELLYMYPYYTNQWP</sequence>
<feature type="region of interest" description="Disordered" evidence="1">
    <location>
        <begin position="197"/>
        <end position="216"/>
    </location>
</feature>
<evidence type="ECO:0000313" key="2">
    <source>
        <dbReference type="EMBL" id="KAB5594453.1"/>
    </source>
</evidence>
<keyword evidence="3" id="KW-1185">Reference proteome</keyword>
<dbReference type="OrthoDB" id="424974at2759"/>
<organism evidence="2 3">
    <name type="scientific">Ceratobasidium theobromae</name>
    <dbReference type="NCBI Taxonomy" id="1582974"/>
    <lineage>
        <taxon>Eukaryota</taxon>
        <taxon>Fungi</taxon>
        <taxon>Dikarya</taxon>
        <taxon>Basidiomycota</taxon>
        <taxon>Agaricomycotina</taxon>
        <taxon>Agaricomycetes</taxon>
        <taxon>Cantharellales</taxon>
        <taxon>Ceratobasidiaceae</taxon>
        <taxon>Ceratobasidium</taxon>
    </lineage>
</organism>
<protein>
    <submittedName>
        <fullName evidence="2">Uncharacterized protein</fullName>
    </submittedName>
</protein>
<feature type="region of interest" description="Disordered" evidence="1">
    <location>
        <begin position="55"/>
        <end position="131"/>
    </location>
</feature>
<feature type="compositionally biased region" description="Polar residues" evidence="1">
    <location>
        <begin position="60"/>
        <end position="92"/>
    </location>
</feature>
<gene>
    <name evidence="2" type="ORF">CTheo_2084</name>
</gene>
<feature type="compositionally biased region" description="Basic and acidic residues" evidence="1">
    <location>
        <begin position="1"/>
        <end position="12"/>
    </location>
</feature>
<dbReference type="EMBL" id="SSOP01000020">
    <property type="protein sequence ID" value="KAB5594453.1"/>
    <property type="molecule type" value="Genomic_DNA"/>
</dbReference>